<feature type="region of interest" description="Disordered" evidence="6">
    <location>
        <begin position="1"/>
        <end position="25"/>
    </location>
</feature>
<dbReference type="Gene3D" id="3.40.50.11010">
    <property type="match status" value="1"/>
</dbReference>
<evidence type="ECO:0000313" key="8">
    <source>
        <dbReference type="EMBL" id="KAF3890968.1"/>
    </source>
</evidence>
<dbReference type="SUPFAM" id="SSF51971">
    <property type="entry name" value="Nucleotide-binding domain"/>
    <property type="match status" value="1"/>
</dbReference>
<sequence>MSGEKGYTKHNVLNNGSSRKTVEAKRSVLNESQPSGALLDKISIPNENFPEISIDTPDLVCLSHLRWNFVYQRPQHLMARCAIGRRVFFIEEPIFDGEPLGRLDISQDKHGVVVVVPHLPQGLSEEAVNANLKVLVDTLFADRNIRKYIFWYYTPMAIAFTQHLQPEAVIYDCMDELSAFKGASPALKNYEADLFRRADVVFTGGQSLYESKVNQHSNVYAFPSSVDVQHFAQARSLTKEPADQANIPHPRLGFCGVIDERMDIELLTGIADARPDWHLVLVGPVVKIDPAILPQRENIHYLGGKDYKDLPAYMAGWDLAMLPFARNESTRFISPTKTPEYLAAGKPVVSTSIRDVVRPYGDLKLVRIADSVAEFVASVEKAMQEDTKTSGWLSRVDAFLEQISWDRTWVSMMKLIDSAISAQKDDNKVNSGAIVGKQALNIINTDKEPVFDYLIVGAGFSGSVIAERLASQSGKKVLIVDKRSHIGGNAYDHYDDSGILVHKYGPHIFHTNSREIFEYLSQFTQWRAYEHRVLASVDGQLVPIPINLDTINKIYGMNLTSFQVEEFFKSVAEPKEHIRTSEDVVVSKVGRELYEKFFRNYTRKQWGLDPSELDKSVIARIPTRTNRDSRYFIDTYQAMPLHGFTRMFETMLAHPNIKVMLNTDYREIEKAIPCREIVYTGPVDEFFDYRYGKLPYRSLDFKHETHNTAVFQQAPVINYPNEHLYTRVTEFKYLTGQEHHKTSIVYEFPKAEGDPYYPVPRPENQEIYKQYKELADATPGVYFVGRLATYKYYNMDQCVAQALSVYKQIAVKA</sequence>
<dbReference type="GO" id="GO:0050660">
    <property type="term" value="F:flavin adenine dinucleotide binding"/>
    <property type="evidence" value="ECO:0007669"/>
    <property type="project" value="TreeGrafter"/>
</dbReference>
<evidence type="ECO:0000259" key="7">
    <source>
        <dbReference type="Pfam" id="PF03275"/>
    </source>
</evidence>
<keyword evidence="5 8" id="KW-0413">Isomerase</keyword>
<evidence type="ECO:0000313" key="9">
    <source>
        <dbReference type="EMBL" id="KIE11502.1"/>
    </source>
</evidence>
<evidence type="ECO:0000256" key="4">
    <source>
        <dbReference type="ARBA" id="ARBA00022827"/>
    </source>
</evidence>
<dbReference type="Pfam" id="PF13450">
    <property type="entry name" value="NAD_binding_8"/>
    <property type="match status" value="1"/>
</dbReference>
<dbReference type="CDD" id="cd04950">
    <property type="entry name" value="GT4_TuaH-like"/>
    <property type="match status" value="1"/>
</dbReference>
<dbReference type="PANTHER" id="PTHR21197:SF0">
    <property type="entry name" value="UDP-GALACTOPYRANOSE MUTASE"/>
    <property type="match status" value="1"/>
</dbReference>
<dbReference type="GO" id="GO:0008767">
    <property type="term" value="F:UDP-galactopyranose mutase activity"/>
    <property type="evidence" value="ECO:0007669"/>
    <property type="project" value="UniProtKB-EC"/>
</dbReference>
<keyword evidence="3" id="KW-0285">Flavoprotein</keyword>
<evidence type="ECO:0000256" key="5">
    <source>
        <dbReference type="ARBA" id="ARBA00023235"/>
    </source>
</evidence>
<dbReference type="Proteomes" id="UP000029738">
    <property type="component" value="Unassembled WGS sequence"/>
</dbReference>
<dbReference type="Gene3D" id="3.40.50.720">
    <property type="entry name" value="NAD(P)-binding Rossmann-like Domain"/>
    <property type="match status" value="3"/>
</dbReference>
<dbReference type="STRING" id="1479485.DA73_0218695"/>
<comment type="caution">
    <text evidence="9">The sequence shown here is derived from an EMBL/GenBank/DDBJ whole genome shotgun (WGS) entry which is preliminary data.</text>
</comment>
<name>A0A0C1N9Y7_9CYAN</name>
<dbReference type="InterPro" id="IPR015899">
    <property type="entry name" value="UDP-GalPyranose_mutase_C"/>
</dbReference>
<dbReference type="SUPFAM" id="SSF53756">
    <property type="entry name" value="UDP-Glycosyltransferase/glycogen phosphorylase"/>
    <property type="match status" value="1"/>
</dbReference>
<dbReference type="NCBIfam" id="TIGR00031">
    <property type="entry name" value="UDP-GALP_mutase"/>
    <property type="match status" value="1"/>
</dbReference>
<dbReference type="SUPFAM" id="SSF54373">
    <property type="entry name" value="FAD-linked reductases, C-terminal domain"/>
    <property type="match status" value="1"/>
</dbReference>
<dbReference type="Pfam" id="PF13692">
    <property type="entry name" value="Glyco_trans_1_4"/>
    <property type="match status" value="1"/>
</dbReference>
<proteinExistence type="inferred from homology"/>
<evidence type="ECO:0000256" key="1">
    <source>
        <dbReference type="ARBA" id="ARBA00001974"/>
    </source>
</evidence>
<dbReference type="EMBL" id="JHEG04000001">
    <property type="protein sequence ID" value="KAF3890968.1"/>
    <property type="molecule type" value="Genomic_DNA"/>
</dbReference>
<comment type="cofactor">
    <cofactor evidence="1">
        <name>FAD</name>
        <dbReference type="ChEBI" id="CHEBI:57692"/>
    </cofactor>
</comment>
<evidence type="ECO:0000313" key="10">
    <source>
        <dbReference type="Proteomes" id="UP000029738"/>
    </source>
</evidence>
<accession>A0A0C1N9Y7</accession>
<evidence type="ECO:0000256" key="2">
    <source>
        <dbReference type="ARBA" id="ARBA00009321"/>
    </source>
</evidence>
<dbReference type="GO" id="GO:0005829">
    <property type="term" value="C:cytosol"/>
    <property type="evidence" value="ECO:0007669"/>
    <property type="project" value="TreeGrafter"/>
</dbReference>
<protein>
    <submittedName>
        <fullName evidence="9">UDP-galactopyranose mutase</fullName>
        <ecNumber evidence="8">5.4.99.9</ecNumber>
    </submittedName>
</protein>
<dbReference type="PANTHER" id="PTHR21197">
    <property type="entry name" value="UDP-GALACTOPYRANOSE MUTASE"/>
    <property type="match status" value="1"/>
</dbReference>
<dbReference type="Gene3D" id="3.40.50.2000">
    <property type="entry name" value="Glycogen Phosphorylase B"/>
    <property type="match status" value="1"/>
</dbReference>
<organism evidence="9">
    <name type="scientific">Tolypothrix bouteillei VB521301</name>
    <dbReference type="NCBI Taxonomy" id="1479485"/>
    <lineage>
        <taxon>Bacteria</taxon>
        <taxon>Bacillati</taxon>
        <taxon>Cyanobacteriota</taxon>
        <taxon>Cyanophyceae</taxon>
        <taxon>Nostocales</taxon>
        <taxon>Tolypothrichaceae</taxon>
        <taxon>Tolypothrix</taxon>
    </lineage>
</organism>
<keyword evidence="4" id="KW-0274">FAD</keyword>
<gene>
    <name evidence="8" type="primary">glf</name>
    <name evidence="9" type="ORF">DA73_0218695</name>
    <name evidence="8" type="ORF">DA73_0400014475</name>
</gene>
<dbReference type="RefSeq" id="WP_038083528.1">
    <property type="nucleotide sequence ID" value="NZ_JHEG04000001.1"/>
</dbReference>
<keyword evidence="10" id="KW-1185">Reference proteome</keyword>
<feature type="domain" description="UDP-galactopyranose mutase C-terminal" evidence="7">
    <location>
        <begin position="596"/>
        <end position="792"/>
    </location>
</feature>
<dbReference type="FunFam" id="3.40.50.720:FF:000397">
    <property type="entry name" value="UDP-galactopyranose mutase"/>
    <property type="match status" value="1"/>
</dbReference>
<reference evidence="9" key="1">
    <citation type="journal article" date="2015" name="Genome Announc.">
        <title>Draft Genome Sequence of Tolypothrix boutellei Strain VB521301.</title>
        <authorList>
            <person name="Chandrababunaidu M.M."/>
            <person name="Singh D."/>
            <person name="Sen D."/>
            <person name="Bhan S."/>
            <person name="Das S."/>
            <person name="Gupta A."/>
            <person name="Adhikary S.P."/>
            <person name="Tripathy S."/>
        </authorList>
    </citation>
    <scope>NUCLEOTIDE SEQUENCE</scope>
    <source>
        <strain evidence="9">VB521301</strain>
    </source>
</reference>
<reference evidence="8" key="2">
    <citation type="submission" date="2019-11" db="EMBL/GenBank/DDBJ databases">
        <title>Improved Assembly of Tolypothrix boutellei genome.</title>
        <authorList>
            <person name="Sarangi A.N."/>
            <person name="Mukherjee M."/>
            <person name="Ghosh S."/>
            <person name="Singh D."/>
            <person name="Das A."/>
            <person name="Kant S."/>
            <person name="Prusty A."/>
            <person name="Tripathy S."/>
        </authorList>
    </citation>
    <scope>NUCLEOTIDE SEQUENCE</scope>
    <source>
        <strain evidence="8">VB521301</strain>
    </source>
</reference>
<dbReference type="InterPro" id="IPR004379">
    <property type="entry name" value="UDP-GALP_mutase"/>
</dbReference>
<dbReference type="OrthoDB" id="9769600at2"/>
<dbReference type="EC" id="5.4.99.9" evidence="8"/>
<dbReference type="Pfam" id="PF03275">
    <property type="entry name" value="GLF"/>
    <property type="match status" value="1"/>
</dbReference>
<dbReference type="EMBL" id="JHEG02000048">
    <property type="protein sequence ID" value="KIE11502.1"/>
    <property type="molecule type" value="Genomic_DNA"/>
</dbReference>
<evidence type="ECO:0000256" key="6">
    <source>
        <dbReference type="SAM" id="MobiDB-lite"/>
    </source>
</evidence>
<evidence type="ECO:0000256" key="3">
    <source>
        <dbReference type="ARBA" id="ARBA00022630"/>
    </source>
</evidence>
<comment type="similarity">
    <text evidence="2">Belongs to the UDP-galactopyranose/dTDP-fucopyranose mutase family.</text>
</comment>
<dbReference type="AlphaFoldDB" id="A0A0C1N9Y7"/>